<dbReference type="PANTHER" id="PTHR43670">
    <property type="entry name" value="HEAT SHOCK PROTEIN 26"/>
    <property type="match status" value="1"/>
</dbReference>
<evidence type="ECO:0000256" key="4">
    <source>
        <dbReference type="PROSITE-ProRule" id="PRU00285"/>
    </source>
</evidence>
<dbReference type="InterPro" id="IPR008978">
    <property type="entry name" value="HSP20-like_chaperone"/>
</dbReference>
<evidence type="ECO:0000256" key="3">
    <source>
        <dbReference type="ARBA" id="ARBA00022821"/>
    </source>
</evidence>
<organism evidence="8 9">
    <name type="scientific">Glycine soja</name>
    <name type="common">Wild soybean</name>
    <dbReference type="NCBI Taxonomy" id="3848"/>
    <lineage>
        <taxon>Eukaryota</taxon>
        <taxon>Viridiplantae</taxon>
        <taxon>Streptophyta</taxon>
        <taxon>Embryophyta</taxon>
        <taxon>Tracheophyta</taxon>
        <taxon>Spermatophyta</taxon>
        <taxon>Magnoliopsida</taxon>
        <taxon>eudicotyledons</taxon>
        <taxon>Gunneridae</taxon>
        <taxon>Pentapetalae</taxon>
        <taxon>rosids</taxon>
        <taxon>fabids</taxon>
        <taxon>Fabales</taxon>
        <taxon>Fabaceae</taxon>
        <taxon>Papilionoideae</taxon>
        <taxon>50 kb inversion clade</taxon>
        <taxon>NPAAA clade</taxon>
        <taxon>indigoferoid/millettioid clade</taxon>
        <taxon>Phaseoleae</taxon>
        <taxon>Glycine</taxon>
        <taxon>Glycine subgen. Soja</taxon>
    </lineage>
</organism>
<dbReference type="PANTHER" id="PTHR43670:SF130">
    <property type="entry name" value="INACTIVE PROTEIN RESTRICTED TEV MOVEMENT 2-LIKE"/>
    <property type="match status" value="1"/>
</dbReference>
<feature type="domain" description="SHSP" evidence="7">
    <location>
        <begin position="19"/>
        <end position="122"/>
    </location>
</feature>
<evidence type="ECO:0000256" key="5">
    <source>
        <dbReference type="RuleBase" id="RU003616"/>
    </source>
</evidence>
<keyword evidence="2" id="KW-0472">Membrane</keyword>
<dbReference type="GO" id="GO:0005886">
    <property type="term" value="C:plasma membrane"/>
    <property type="evidence" value="ECO:0007669"/>
    <property type="project" value="UniProtKB-SubCell"/>
</dbReference>
<comment type="caution">
    <text evidence="8">The sequence shown here is derived from an EMBL/GenBank/DDBJ whole genome shotgun (WGS) entry which is preliminary data.</text>
</comment>
<dbReference type="GO" id="GO:0006952">
    <property type="term" value="P:defense response"/>
    <property type="evidence" value="ECO:0007669"/>
    <property type="project" value="UniProtKB-KW"/>
</dbReference>
<gene>
    <name evidence="8" type="ORF">D0Y65_045377</name>
</gene>
<name>A0A445G4L7_GLYSO</name>
<dbReference type="AlphaFoldDB" id="A0A445G4L7"/>
<keyword evidence="9" id="KW-1185">Reference proteome</keyword>
<evidence type="ECO:0000256" key="2">
    <source>
        <dbReference type="ARBA" id="ARBA00022475"/>
    </source>
</evidence>
<dbReference type="InterPro" id="IPR002068">
    <property type="entry name" value="A-crystallin/Hsp20_dom"/>
</dbReference>
<evidence type="ECO:0000256" key="6">
    <source>
        <dbReference type="SAM" id="MobiDB-lite"/>
    </source>
</evidence>
<evidence type="ECO:0000313" key="8">
    <source>
        <dbReference type="EMBL" id="RZB56125.1"/>
    </source>
</evidence>
<dbReference type="PROSITE" id="PS01031">
    <property type="entry name" value="SHSP"/>
    <property type="match status" value="1"/>
</dbReference>
<keyword evidence="3" id="KW-0611">Plant defense</keyword>
<evidence type="ECO:0000313" key="9">
    <source>
        <dbReference type="Proteomes" id="UP000289340"/>
    </source>
</evidence>
<accession>A0A445G4L7</accession>
<reference evidence="8 9" key="1">
    <citation type="submission" date="2018-09" db="EMBL/GenBank/DDBJ databases">
        <title>A high-quality reference genome of wild soybean provides a powerful tool to mine soybean genomes.</title>
        <authorList>
            <person name="Xie M."/>
            <person name="Chung C.Y.L."/>
            <person name="Li M.-W."/>
            <person name="Wong F.-L."/>
            <person name="Chan T.-F."/>
            <person name="Lam H.-M."/>
        </authorList>
    </citation>
    <scope>NUCLEOTIDE SEQUENCE [LARGE SCALE GENOMIC DNA]</scope>
    <source>
        <strain evidence="9">cv. W05</strain>
        <tissue evidence="8">Hypocotyl of etiolated seedlings</tissue>
    </source>
</reference>
<dbReference type="Pfam" id="PF00011">
    <property type="entry name" value="HSP20"/>
    <property type="match status" value="1"/>
</dbReference>
<proteinExistence type="inferred from homology"/>
<dbReference type="EMBL" id="QZWG01000017">
    <property type="protein sequence ID" value="RZB56125.1"/>
    <property type="molecule type" value="Genomic_DNA"/>
</dbReference>
<feature type="region of interest" description="Disordered" evidence="6">
    <location>
        <begin position="113"/>
        <end position="182"/>
    </location>
</feature>
<dbReference type="GO" id="GO:0034605">
    <property type="term" value="P:cellular response to heat"/>
    <property type="evidence" value="ECO:0007669"/>
    <property type="project" value="TreeGrafter"/>
</dbReference>
<dbReference type="CDD" id="cd06464">
    <property type="entry name" value="ACD_sHsps-like"/>
    <property type="match status" value="1"/>
</dbReference>
<dbReference type="Gene3D" id="2.60.40.790">
    <property type="match status" value="1"/>
</dbReference>
<sequence length="249" mass="28153">MASARGTTRVGERTRARTPVVEEMVPNSGWTLDSAGHYLIVDLPDFRKEEVKLQVDSYGRIVVSGERHLNEWKRVHFRLTFPAPLNSDMDKIAGKFDGGILYVYVPKQVTHQNKESATAKVGNRKVERSEEKDRHQHGNGEVERAEEKDCHQHENGEVERAEENDSHAPKADEGRRGPSQHDDHIELAVKRNENEHIGEFPEQVIRNWHQESALRSALGVLRENKGIVITAVIAFSLGLLVSRKFNGSS</sequence>
<keyword evidence="2" id="KW-1003">Cell membrane</keyword>
<dbReference type="SMR" id="A0A445G4L7"/>
<protein>
    <recommendedName>
        <fullName evidence="7">SHSP domain-containing protein</fullName>
    </recommendedName>
</protein>
<comment type="subcellular location">
    <subcellularLocation>
        <location evidence="1">Cell membrane</location>
        <topology evidence="1">Single-pass membrane protein</topology>
    </subcellularLocation>
</comment>
<dbReference type="Proteomes" id="UP000289340">
    <property type="component" value="Chromosome 17"/>
</dbReference>
<evidence type="ECO:0000259" key="7">
    <source>
        <dbReference type="PROSITE" id="PS01031"/>
    </source>
</evidence>
<dbReference type="SUPFAM" id="SSF49764">
    <property type="entry name" value="HSP20-like chaperones"/>
    <property type="match status" value="1"/>
</dbReference>
<comment type="similarity">
    <text evidence="4 5">Belongs to the small heat shock protein (HSP20) family.</text>
</comment>
<evidence type="ECO:0000256" key="1">
    <source>
        <dbReference type="ARBA" id="ARBA00004162"/>
    </source>
</evidence>
<feature type="compositionally biased region" description="Basic and acidic residues" evidence="6">
    <location>
        <begin position="124"/>
        <end position="182"/>
    </location>
</feature>